<dbReference type="Gene3D" id="1.10.287.130">
    <property type="match status" value="1"/>
</dbReference>
<keyword evidence="9" id="KW-0808">Transferase</keyword>
<evidence type="ECO:0000313" key="10">
    <source>
        <dbReference type="Proteomes" id="UP000029499"/>
    </source>
</evidence>
<dbReference type="Proteomes" id="UP000029499">
    <property type="component" value="Chromosome"/>
</dbReference>
<dbReference type="InterPro" id="IPR036097">
    <property type="entry name" value="HisK_dim/P_sf"/>
</dbReference>
<dbReference type="InterPro" id="IPR011006">
    <property type="entry name" value="CheY-like_superfamily"/>
</dbReference>
<evidence type="ECO:0000259" key="6">
    <source>
        <dbReference type="PROSITE" id="PS50109"/>
    </source>
</evidence>
<feature type="domain" description="Response regulatory" evidence="7">
    <location>
        <begin position="558"/>
        <end position="673"/>
    </location>
</feature>
<dbReference type="SMART" id="SM00388">
    <property type="entry name" value="HisKA"/>
    <property type="match status" value="1"/>
</dbReference>
<keyword evidence="9" id="KW-0418">Kinase</keyword>
<feature type="domain" description="PAC" evidence="8">
    <location>
        <begin position="219"/>
        <end position="273"/>
    </location>
</feature>
<keyword evidence="10" id="KW-1185">Reference proteome</keyword>
<dbReference type="InterPro" id="IPR004358">
    <property type="entry name" value="Sig_transdc_His_kin-like_C"/>
</dbReference>
<evidence type="ECO:0000313" key="9">
    <source>
        <dbReference type="EMBL" id="AIS17768.1"/>
    </source>
</evidence>
<dbReference type="GO" id="GO:0000155">
    <property type="term" value="F:phosphorelay sensor kinase activity"/>
    <property type="evidence" value="ECO:0007669"/>
    <property type="project" value="InterPro"/>
</dbReference>
<evidence type="ECO:0000259" key="7">
    <source>
        <dbReference type="PROSITE" id="PS50110"/>
    </source>
</evidence>
<dbReference type="InterPro" id="IPR013655">
    <property type="entry name" value="PAS_fold_3"/>
</dbReference>
<dbReference type="SMART" id="SM00448">
    <property type="entry name" value="REC"/>
    <property type="match status" value="1"/>
</dbReference>
<dbReference type="AlphaFoldDB" id="A0A089YMX0"/>
<dbReference type="Pfam" id="PF02518">
    <property type="entry name" value="HATPase_c"/>
    <property type="match status" value="1"/>
</dbReference>
<dbReference type="HOGENOM" id="CLU_000445_114_51_6"/>
<dbReference type="InterPro" id="IPR001610">
    <property type="entry name" value="PAC"/>
</dbReference>
<dbReference type="PROSITE" id="PS50113">
    <property type="entry name" value="PAC"/>
    <property type="match status" value="1"/>
</dbReference>
<evidence type="ECO:0000256" key="3">
    <source>
        <dbReference type="ARBA" id="ARBA00022553"/>
    </source>
</evidence>
<keyword evidence="3 4" id="KW-0597">Phosphoprotein</keyword>
<dbReference type="OrthoDB" id="6973808at2"/>
<dbReference type="NCBIfam" id="TIGR00229">
    <property type="entry name" value="sensory_box"/>
    <property type="match status" value="1"/>
</dbReference>
<feature type="domain" description="Histidine kinase" evidence="6">
    <location>
        <begin position="311"/>
        <end position="536"/>
    </location>
</feature>
<dbReference type="EC" id="2.7.13.3" evidence="2"/>
<sequence>MTIPTSERVLVLAPLGRDSQVALQILGQAGIQGIAVGDVDELCAHLQREGAGMCIVANEALSEPKMQPLLVYLSQQPAWSDLPIVLMTHQRAADQAQSMLLAARLGNVTFVERPFHPMTLVSLAKTAIRGRRRQYEARDRLLDLGENEQRLQHAMSAGRLGAWELTRSPLQLNCSNRTRAHYGIEADAHFDYSDWLLCVHPGDQAMMQEALINSLQLGADFALQFRNRWPDGSVHWVDVRARAIPDAKGLIQGLVGVTTDITEQKAAEQQLRELNGNLEQQVEERTAQVRVNEEALRQAQKMEAVGQLTGGIAHDFNNMLTGIIGSLELMRRRMHRGQFDDLPKLIDMGISSANRAASLTHRLLAFSRRQSLDSKPVQVNELVHSMEELLHRSLNESISLHMRLEPNLWIAEADPHQLESALLNLVINARDAMPGAGEVTVETANRHLDERFTSAQQNLEPGDYIMLSVSDTGMGMDPAVVDRAFDPFFTTKPIGQGTGLGLSMIYGFSKQSRGHVAIHSTPGEGTTVSLYLPRCYASQLPPSLVPVIESPMASNGETVLIVEDDQAVRTLVCEVLRELGYRYLEAADASEAQPILKSAQRIDLLISDVGLPGMNGRQLAEVARNLRPGLKVLFITGYAQHAEVRAGFLDDGMQMITKPFAFDVLTAKVREMSQA</sequence>
<organism evidence="9 10">
    <name type="scientific">Pseudomonas rhizosphaerae</name>
    <dbReference type="NCBI Taxonomy" id="216142"/>
    <lineage>
        <taxon>Bacteria</taxon>
        <taxon>Pseudomonadati</taxon>
        <taxon>Pseudomonadota</taxon>
        <taxon>Gammaproteobacteria</taxon>
        <taxon>Pseudomonadales</taxon>
        <taxon>Pseudomonadaceae</taxon>
        <taxon>Pseudomonas</taxon>
    </lineage>
</organism>
<dbReference type="PANTHER" id="PTHR43065">
    <property type="entry name" value="SENSOR HISTIDINE KINASE"/>
    <property type="match status" value="1"/>
</dbReference>
<feature type="coiled-coil region" evidence="5">
    <location>
        <begin position="261"/>
        <end position="288"/>
    </location>
</feature>
<dbReference type="Gene3D" id="3.40.50.2300">
    <property type="match status" value="1"/>
</dbReference>
<dbReference type="eggNOG" id="COG4191">
    <property type="taxonomic scope" value="Bacteria"/>
</dbReference>
<dbReference type="SMART" id="SM00387">
    <property type="entry name" value="HATPase_c"/>
    <property type="match status" value="1"/>
</dbReference>
<name>A0A089YMX0_9PSED</name>
<evidence type="ECO:0000256" key="4">
    <source>
        <dbReference type="PROSITE-ProRule" id="PRU00169"/>
    </source>
</evidence>
<dbReference type="PROSITE" id="PS50109">
    <property type="entry name" value="HIS_KIN"/>
    <property type="match status" value="1"/>
</dbReference>
<dbReference type="SMART" id="SM00086">
    <property type="entry name" value="PAC"/>
    <property type="match status" value="1"/>
</dbReference>
<feature type="modified residue" description="4-aspartylphosphate" evidence="4">
    <location>
        <position position="608"/>
    </location>
</feature>
<dbReference type="InterPro" id="IPR035965">
    <property type="entry name" value="PAS-like_dom_sf"/>
</dbReference>
<accession>A0A089YMX0</accession>
<comment type="catalytic activity">
    <reaction evidence="1">
        <text>ATP + protein L-histidine = ADP + protein N-phospho-L-histidine.</text>
        <dbReference type="EC" id="2.7.13.3"/>
    </reaction>
</comment>
<dbReference type="SUPFAM" id="SSF52172">
    <property type="entry name" value="CheY-like"/>
    <property type="match status" value="2"/>
</dbReference>
<dbReference type="InterPro" id="IPR000014">
    <property type="entry name" value="PAS"/>
</dbReference>
<evidence type="ECO:0000256" key="2">
    <source>
        <dbReference type="ARBA" id="ARBA00012438"/>
    </source>
</evidence>
<evidence type="ECO:0000256" key="1">
    <source>
        <dbReference type="ARBA" id="ARBA00000085"/>
    </source>
</evidence>
<dbReference type="Gene3D" id="3.30.450.20">
    <property type="entry name" value="PAS domain"/>
    <property type="match status" value="1"/>
</dbReference>
<dbReference type="Gene3D" id="3.30.565.10">
    <property type="entry name" value="Histidine kinase-like ATPase, C-terminal domain"/>
    <property type="match status" value="1"/>
</dbReference>
<dbReference type="SUPFAM" id="SSF47384">
    <property type="entry name" value="Homodimeric domain of signal transducing histidine kinase"/>
    <property type="match status" value="1"/>
</dbReference>
<dbReference type="RefSeq" id="WP_043189582.1">
    <property type="nucleotide sequence ID" value="NZ_CP009533.1"/>
</dbReference>
<dbReference type="PROSITE" id="PS50110">
    <property type="entry name" value="RESPONSE_REGULATORY"/>
    <property type="match status" value="1"/>
</dbReference>
<dbReference type="InterPro" id="IPR001789">
    <property type="entry name" value="Sig_transdc_resp-reg_receiver"/>
</dbReference>
<dbReference type="KEGG" id="prh:LT40_10350"/>
<dbReference type="InterPro" id="IPR036890">
    <property type="entry name" value="HATPase_C_sf"/>
</dbReference>
<dbReference type="InterPro" id="IPR000700">
    <property type="entry name" value="PAS-assoc_C"/>
</dbReference>
<dbReference type="CDD" id="cd00130">
    <property type="entry name" value="PAS"/>
    <property type="match status" value="1"/>
</dbReference>
<dbReference type="InterPro" id="IPR003594">
    <property type="entry name" value="HATPase_dom"/>
</dbReference>
<dbReference type="InterPro" id="IPR003661">
    <property type="entry name" value="HisK_dim/P_dom"/>
</dbReference>
<dbReference type="Pfam" id="PF00072">
    <property type="entry name" value="Response_reg"/>
    <property type="match status" value="1"/>
</dbReference>
<evidence type="ECO:0000259" key="8">
    <source>
        <dbReference type="PROSITE" id="PS50113"/>
    </source>
</evidence>
<dbReference type="EMBL" id="CP009533">
    <property type="protein sequence ID" value="AIS17768.1"/>
    <property type="molecule type" value="Genomic_DNA"/>
</dbReference>
<dbReference type="PRINTS" id="PR00344">
    <property type="entry name" value="BCTRLSENSOR"/>
</dbReference>
<dbReference type="PANTHER" id="PTHR43065:SF42">
    <property type="entry name" value="TWO-COMPONENT SENSOR PPRA"/>
    <property type="match status" value="1"/>
</dbReference>
<dbReference type="CDD" id="cd18161">
    <property type="entry name" value="REC_hyHK_blue-like"/>
    <property type="match status" value="1"/>
</dbReference>
<protein>
    <recommendedName>
        <fullName evidence="2">histidine kinase</fullName>
        <ecNumber evidence="2">2.7.13.3</ecNumber>
    </recommendedName>
</protein>
<proteinExistence type="predicted"/>
<reference evidence="9 10" key="1">
    <citation type="journal article" date="2015" name="J. Biotechnol.">
        <title>Complete genome sequence of Pseudomonas rhizosphaerae IH5T (=DSM 16299T), a phosphate-solubilizing rhizobacterium for bacterial biofertilizer.</title>
        <authorList>
            <person name="Kwak Y."/>
            <person name="Jung B.K."/>
            <person name="Shin J.H."/>
        </authorList>
    </citation>
    <scope>NUCLEOTIDE SEQUENCE [LARGE SCALE GENOMIC DNA]</scope>
    <source>
        <strain evidence="9">DSM 16299</strain>
    </source>
</reference>
<evidence type="ECO:0000256" key="5">
    <source>
        <dbReference type="SAM" id="Coils"/>
    </source>
</evidence>
<dbReference type="CDD" id="cd00082">
    <property type="entry name" value="HisKA"/>
    <property type="match status" value="1"/>
</dbReference>
<dbReference type="STRING" id="216142.LT40_10350"/>
<dbReference type="SUPFAM" id="SSF55874">
    <property type="entry name" value="ATPase domain of HSP90 chaperone/DNA topoisomerase II/histidine kinase"/>
    <property type="match status" value="1"/>
</dbReference>
<dbReference type="Pfam" id="PF00512">
    <property type="entry name" value="HisKA"/>
    <property type="match status" value="1"/>
</dbReference>
<dbReference type="Gene3D" id="2.10.70.100">
    <property type="match status" value="1"/>
</dbReference>
<keyword evidence="5" id="KW-0175">Coiled coil</keyword>
<dbReference type="InterPro" id="IPR005467">
    <property type="entry name" value="His_kinase_dom"/>
</dbReference>
<dbReference type="Pfam" id="PF08447">
    <property type="entry name" value="PAS_3"/>
    <property type="match status" value="1"/>
</dbReference>
<dbReference type="SUPFAM" id="SSF55785">
    <property type="entry name" value="PYP-like sensor domain (PAS domain)"/>
    <property type="match status" value="1"/>
</dbReference>
<gene>
    <name evidence="9" type="ORF">LT40_10350</name>
</gene>